<reference evidence="2" key="1">
    <citation type="submission" date="2022-01" db="EMBL/GenBank/DDBJ databases">
        <title>Genome Sequence Resource for Two Populations of Ditylenchus destructor, the Migratory Endoparasitic Phytonematode.</title>
        <authorList>
            <person name="Zhang H."/>
            <person name="Lin R."/>
            <person name="Xie B."/>
        </authorList>
    </citation>
    <scope>NUCLEOTIDE SEQUENCE</scope>
    <source>
        <strain evidence="2">BazhouSP</strain>
    </source>
</reference>
<evidence type="ECO:0000259" key="1">
    <source>
        <dbReference type="Pfam" id="PF03171"/>
    </source>
</evidence>
<dbReference type="Pfam" id="PF03171">
    <property type="entry name" value="2OG-FeII_Oxy"/>
    <property type="match status" value="1"/>
</dbReference>
<dbReference type="InterPro" id="IPR050231">
    <property type="entry name" value="Iron_ascorbate_oxido_reductase"/>
</dbReference>
<proteinExistence type="predicted"/>
<name>A0AAD4MRG2_9BILA</name>
<dbReference type="SUPFAM" id="SSF51197">
    <property type="entry name" value="Clavaminate synthase-like"/>
    <property type="match status" value="1"/>
</dbReference>
<dbReference type="PANTHER" id="PTHR47990">
    <property type="entry name" value="2-OXOGLUTARATE (2OG) AND FE(II)-DEPENDENT OXYGENASE SUPERFAMILY PROTEIN-RELATED"/>
    <property type="match status" value="1"/>
</dbReference>
<dbReference type="Gene3D" id="2.60.120.330">
    <property type="entry name" value="B-lactam Antibiotic, Isopenicillin N Synthase, Chain"/>
    <property type="match status" value="1"/>
</dbReference>
<sequence>MFTKKKKNEHFQGFTILRQDPVVGGLEVKLPSTDHWIPVSCDVENSFVVNSGDLIQHWTNGLWRSNLHRVVNPGPSDAHLSRLSMVFFTGPNEKTFVEPLECCVQLTGGEALYPSVTASEHLHMKLQKSNTK</sequence>
<comment type="caution">
    <text evidence="2">The sequence shown here is derived from an EMBL/GenBank/DDBJ whole genome shotgun (WGS) entry which is preliminary data.</text>
</comment>
<dbReference type="InterPro" id="IPR027443">
    <property type="entry name" value="IPNS-like_sf"/>
</dbReference>
<dbReference type="AlphaFoldDB" id="A0AAD4MRG2"/>
<evidence type="ECO:0000313" key="2">
    <source>
        <dbReference type="EMBL" id="KAI1698775.1"/>
    </source>
</evidence>
<gene>
    <name evidence="2" type="ORF">DdX_17732</name>
</gene>
<accession>A0AAD4MRG2</accession>
<organism evidence="2 3">
    <name type="scientific">Ditylenchus destructor</name>
    <dbReference type="NCBI Taxonomy" id="166010"/>
    <lineage>
        <taxon>Eukaryota</taxon>
        <taxon>Metazoa</taxon>
        <taxon>Ecdysozoa</taxon>
        <taxon>Nematoda</taxon>
        <taxon>Chromadorea</taxon>
        <taxon>Rhabditida</taxon>
        <taxon>Tylenchina</taxon>
        <taxon>Tylenchomorpha</taxon>
        <taxon>Sphaerularioidea</taxon>
        <taxon>Anguinidae</taxon>
        <taxon>Anguininae</taxon>
        <taxon>Ditylenchus</taxon>
    </lineage>
</organism>
<dbReference type="Proteomes" id="UP001201812">
    <property type="component" value="Unassembled WGS sequence"/>
</dbReference>
<dbReference type="EMBL" id="JAKKPZ010000205">
    <property type="protein sequence ID" value="KAI1698775.1"/>
    <property type="molecule type" value="Genomic_DNA"/>
</dbReference>
<feature type="domain" description="Isopenicillin N synthase-like Fe(2+) 2OG dioxygenase" evidence="1">
    <location>
        <begin position="11"/>
        <end position="91"/>
    </location>
</feature>
<keyword evidence="3" id="KW-1185">Reference proteome</keyword>
<evidence type="ECO:0000313" key="3">
    <source>
        <dbReference type="Proteomes" id="UP001201812"/>
    </source>
</evidence>
<protein>
    <submittedName>
        <fullName evidence="2">2OG-Fe(II) oxygenase superfamily domain-containing protein</fullName>
    </submittedName>
</protein>
<dbReference type="InterPro" id="IPR044861">
    <property type="entry name" value="IPNS-like_FE2OG_OXY"/>
</dbReference>